<name>A0A2A2I318_9GAMM</name>
<dbReference type="GO" id="GO:0020037">
    <property type="term" value="F:heme binding"/>
    <property type="evidence" value="ECO:0007669"/>
    <property type="project" value="InterPro"/>
</dbReference>
<keyword evidence="9" id="KW-1185">Reference proteome</keyword>
<dbReference type="PANTHER" id="PTHR33751:SF9">
    <property type="entry name" value="CYTOCHROME C4"/>
    <property type="match status" value="1"/>
</dbReference>
<dbReference type="GO" id="GO:0046872">
    <property type="term" value="F:metal ion binding"/>
    <property type="evidence" value="ECO:0007669"/>
    <property type="project" value="UniProtKB-KW"/>
</dbReference>
<evidence type="ECO:0000313" key="9">
    <source>
        <dbReference type="Proteomes" id="UP000218332"/>
    </source>
</evidence>
<dbReference type="Proteomes" id="UP000218332">
    <property type="component" value="Unassembled WGS sequence"/>
</dbReference>
<dbReference type="EMBL" id="NMPM01000042">
    <property type="protein sequence ID" value="PAV25972.1"/>
    <property type="molecule type" value="Genomic_DNA"/>
</dbReference>
<dbReference type="OrthoDB" id="9796421at2"/>
<keyword evidence="4" id="KW-0249">Electron transport</keyword>
<evidence type="ECO:0000313" key="8">
    <source>
        <dbReference type="EMBL" id="PAV25972.1"/>
    </source>
</evidence>
<dbReference type="InterPro" id="IPR050597">
    <property type="entry name" value="Cytochrome_c_Oxidase_Subunit"/>
</dbReference>
<dbReference type="Gene3D" id="1.10.760.10">
    <property type="entry name" value="Cytochrome c-like domain"/>
    <property type="match status" value="1"/>
</dbReference>
<keyword evidence="5 6" id="KW-0408">Iron</keyword>
<evidence type="ECO:0000256" key="5">
    <source>
        <dbReference type="ARBA" id="ARBA00023004"/>
    </source>
</evidence>
<evidence type="ECO:0000256" key="1">
    <source>
        <dbReference type="ARBA" id="ARBA00022448"/>
    </source>
</evidence>
<sequence>MDGRNPAMIGRYWIMPALVLLVGCEGRAMAGDVQAGREKAAVCASCHGHNGLAPIERYPNLAGQNRAYLVSALEAYRDGDRQGGQATLMQGPASNLSDEDIADLAAYYASLPADGGS</sequence>
<evidence type="ECO:0000256" key="4">
    <source>
        <dbReference type="ARBA" id="ARBA00022982"/>
    </source>
</evidence>
<organism evidence="8 9">
    <name type="scientific">Tamilnaduibacter salinus</name>
    <dbReference type="NCBI Taxonomy" id="1484056"/>
    <lineage>
        <taxon>Bacteria</taxon>
        <taxon>Pseudomonadati</taxon>
        <taxon>Pseudomonadota</taxon>
        <taxon>Gammaproteobacteria</taxon>
        <taxon>Pseudomonadales</taxon>
        <taxon>Marinobacteraceae</taxon>
        <taxon>Tamilnaduibacter</taxon>
    </lineage>
</organism>
<protein>
    <submittedName>
        <fullName evidence="8">Cytochrome C</fullName>
    </submittedName>
</protein>
<keyword evidence="3 6" id="KW-0479">Metal-binding</keyword>
<dbReference type="InterPro" id="IPR036909">
    <property type="entry name" value="Cyt_c-like_dom_sf"/>
</dbReference>
<dbReference type="AlphaFoldDB" id="A0A2A2I318"/>
<feature type="domain" description="Cytochrome c" evidence="7">
    <location>
        <begin position="31"/>
        <end position="112"/>
    </location>
</feature>
<keyword evidence="2 6" id="KW-0349">Heme</keyword>
<proteinExistence type="predicted"/>
<reference evidence="8 9" key="1">
    <citation type="submission" date="2017-07" db="EMBL/GenBank/DDBJ databases">
        <title>Tamlnaduibacter salinus (Mi-7) genome sequencing.</title>
        <authorList>
            <person name="Verma A."/>
            <person name="Krishnamurthi S."/>
        </authorList>
    </citation>
    <scope>NUCLEOTIDE SEQUENCE [LARGE SCALE GENOMIC DNA]</scope>
    <source>
        <strain evidence="8 9">Mi-7</strain>
    </source>
</reference>
<evidence type="ECO:0000256" key="3">
    <source>
        <dbReference type="ARBA" id="ARBA00022723"/>
    </source>
</evidence>
<dbReference type="PANTHER" id="PTHR33751">
    <property type="entry name" value="CBB3-TYPE CYTOCHROME C OXIDASE SUBUNIT FIXP"/>
    <property type="match status" value="1"/>
</dbReference>
<evidence type="ECO:0000256" key="6">
    <source>
        <dbReference type="PROSITE-ProRule" id="PRU00433"/>
    </source>
</evidence>
<evidence type="ECO:0000256" key="2">
    <source>
        <dbReference type="ARBA" id="ARBA00022617"/>
    </source>
</evidence>
<dbReference type="Pfam" id="PF00034">
    <property type="entry name" value="Cytochrom_C"/>
    <property type="match status" value="1"/>
</dbReference>
<dbReference type="SUPFAM" id="SSF46626">
    <property type="entry name" value="Cytochrome c"/>
    <property type="match status" value="1"/>
</dbReference>
<dbReference type="GO" id="GO:0009055">
    <property type="term" value="F:electron transfer activity"/>
    <property type="evidence" value="ECO:0007669"/>
    <property type="project" value="InterPro"/>
</dbReference>
<dbReference type="PROSITE" id="PS51007">
    <property type="entry name" value="CYTC"/>
    <property type="match status" value="1"/>
</dbReference>
<dbReference type="InterPro" id="IPR009056">
    <property type="entry name" value="Cyt_c-like_dom"/>
</dbReference>
<accession>A0A2A2I318</accession>
<keyword evidence="1" id="KW-0813">Transport</keyword>
<comment type="caution">
    <text evidence="8">The sequence shown here is derived from an EMBL/GenBank/DDBJ whole genome shotgun (WGS) entry which is preliminary data.</text>
</comment>
<gene>
    <name evidence="8" type="ORF">CF392_08350</name>
</gene>
<dbReference type="PROSITE" id="PS51257">
    <property type="entry name" value="PROKAR_LIPOPROTEIN"/>
    <property type="match status" value="1"/>
</dbReference>
<evidence type="ECO:0000259" key="7">
    <source>
        <dbReference type="PROSITE" id="PS51007"/>
    </source>
</evidence>